<name>A0ABW5DR40_9PROT</name>
<dbReference type="InterPro" id="IPR050832">
    <property type="entry name" value="Bact_Acetyltransf"/>
</dbReference>
<comment type="caution">
    <text evidence="4">The sequence shown here is derived from an EMBL/GenBank/DDBJ whole genome shotgun (WGS) entry which is preliminary data.</text>
</comment>
<accession>A0ABW5DR40</accession>
<dbReference type="InterPro" id="IPR016181">
    <property type="entry name" value="Acyl_CoA_acyltransferase"/>
</dbReference>
<dbReference type="GO" id="GO:0016746">
    <property type="term" value="F:acyltransferase activity"/>
    <property type="evidence" value="ECO:0007669"/>
    <property type="project" value="UniProtKB-KW"/>
</dbReference>
<dbReference type="Gene3D" id="3.40.630.30">
    <property type="match status" value="1"/>
</dbReference>
<gene>
    <name evidence="4" type="ORF">ACFSM5_10105</name>
</gene>
<sequence length="167" mass="18050">MSYTIRPARVDDAGGIAAVHVASWQESYRGLIPDDVLAQQSVEAREIFWRGHLEQPSRGGWVLETDGAVTGFGDCGPNHDPMLESDGEINSLYLLQSAQGQGAGRGLMEVMLRALATGGYATAGLWVAKGNTGACGFYEHLGGKLVGERVQDRRTFKLPVVAYRWAL</sequence>
<dbReference type="EC" id="2.3.-.-" evidence="4"/>
<organism evidence="4 5">
    <name type="scientific">Lacibacterium aquatile</name>
    <dbReference type="NCBI Taxonomy" id="1168082"/>
    <lineage>
        <taxon>Bacteria</taxon>
        <taxon>Pseudomonadati</taxon>
        <taxon>Pseudomonadota</taxon>
        <taxon>Alphaproteobacteria</taxon>
        <taxon>Rhodospirillales</taxon>
        <taxon>Rhodospirillaceae</taxon>
    </lineage>
</organism>
<dbReference type="EMBL" id="JBHUIP010000009">
    <property type="protein sequence ID" value="MFD2263240.1"/>
    <property type="molecule type" value="Genomic_DNA"/>
</dbReference>
<dbReference type="Proteomes" id="UP001597295">
    <property type="component" value="Unassembled WGS sequence"/>
</dbReference>
<dbReference type="PANTHER" id="PTHR43877">
    <property type="entry name" value="AMINOALKYLPHOSPHONATE N-ACETYLTRANSFERASE-RELATED-RELATED"/>
    <property type="match status" value="1"/>
</dbReference>
<feature type="domain" description="N-acetyltransferase" evidence="3">
    <location>
        <begin position="3"/>
        <end position="167"/>
    </location>
</feature>
<keyword evidence="5" id="KW-1185">Reference proteome</keyword>
<proteinExistence type="predicted"/>
<evidence type="ECO:0000313" key="4">
    <source>
        <dbReference type="EMBL" id="MFD2263240.1"/>
    </source>
</evidence>
<evidence type="ECO:0000256" key="2">
    <source>
        <dbReference type="ARBA" id="ARBA00023315"/>
    </source>
</evidence>
<dbReference type="RefSeq" id="WP_379876220.1">
    <property type="nucleotide sequence ID" value="NZ_JBHUIP010000009.1"/>
</dbReference>
<dbReference type="CDD" id="cd04301">
    <property type="entry name" value="NAT_SF"/>
    <property type="match status" value="1"/>
</dbReference>
<dbReference type="InterPro" id="IPR000182">
    <property type="entry name" value="GNAT_dom"/>
</dbReference>
<evidence type="ECO:0000256" key="1">
    <source>
        <dbReference type="ARBA" id="ARBA00022679"/>
    </source>
</evidence>
<dbReference type="Pfam" id="PF00583">
    <property type="entry name" value="Acetyltransf_1"/>
    <property type="match status" value="1"/>
</dbReference>
<evidence type="ECO:0000259" key="3">
    <source>
        <dbReference type="PROSITE" id="PS51186"/>
    </source>
</evidence>
<evidence type="ECO:0000313" key="5">
    <source>
        <dbReference type="Proteomes" id="UP001597295"/>
    </source>
</evidence>
<keyword evidence="1 4" id="KW-0808">Transferase</keyword>
<reference evidence="5" key="1">
    <citation type="journal article" date="2019" name="Int. J. Syst. Evol. Microbiol.">
        <title>The Global Catalogue of Microorganisms (GCM) 10K type strain sequencing project: providing services to taxonomists for standard genome sequencing and annotation.</title>
        <authorList>
            <consortium name="The Broad Institute Genomics Platform"/>
            <consortium name="The Broad Institute Genome Sequencing Center for Infectious Disease"/>
            <person name="Wu L."/>
            <person name="Ma J."/>
        </authorList>
    </citation>
    <scope>NUCLEOTIDE SEQUENCE [LARGE SCALE GENOMIC DNA]</scope>
    <source>
        <strain evidence="5">CGMCC 1.19062</strain>
    </source>
</reference>
<dbReference type="PROSITE" id="PS51186">
    <property type="entry name" value="GNAT"/>
    <property type="match status" value="1"/>
</dbReference>
<dbReference type="SUPFAM" id="SSF55729">
    <property type="entry name" value="Acyl-CoA N-acyltransferases (Nat)"/>
    <property type="match status" value="1"/>
</dbReference>
<protein>
    <submittedName>
        <fullName evidence="4">GNAT family N-acetyltransferase</fullName>
        <ecNumber evidence="4">2.3.-.-</ecNumber>
    </submittedName>
</protein>
<keyword evidence="2 4" id="KW-0012">Acyltransferase</keyword>